<evidence type="ECO:0000256" key="11">
    <source>
        <dbReference type="ARBA" id="ARBA00022801"/>
    </source>
</evidence>
<dbReference type="InterPro" id="IPR008179">
    <property type="entry name" value="HisE"/>
</dbReference>
<dbReference type="HAMAP" id="MF_01021">
    <property type="entry name" value="HisI"/>
    <property type="match status" value="1"/>
</dbReference>
<evidence type="ECO:0000256" key="8">
    <source>
        <dbReference type="ARBA" id="ARBA00022490"/>
    </source>
</evidence>
<comment type="similarity">
    <text evidence="7 15">In the N-terminal section; belongs to the PRA-CH family.</text>
</comment>
<sequence>MTKVSDEIKEQLSLEQVVEHIRWDEGLVPAIVQDVDTRRVLMMAYMNRESLKLSLESGETWFWSRSRQELWNKGATSGNVQKIVSLKYDCDGDTLLVEVKPKGPACHTGALTCFHNEIIGLPESESDQDNKEEAGSSANSNKASSTAAERRFEVLAELESVIAERERERPEGAYTTYLFDKGVDKILKKIGEEASETIIAAKNKDNDELRLEVSDLMYHLLVLLQERKLPLDDIMSELSRRHERPRRD</sequence>
<dbReference type="SUPFAM" id="SSF101386">
    <property type="entry name" value="all-alpha NTP pyrophosphatases"/>
    <property type="match status" value="1"/>
</dbReference>
<dbReference type="EC" id="3.5.4.19" evidence="15"/>
<dbReference type="NCBIfam" id="NF000768">
    <property type="entry name" value="PRK00051.1"/>
    <property type="match status" value="1"/>
</dbReference>
<evidence type="ECO:0000256" key="14">
    <source>
        <dbReference type="ARBA" id="ARBA00023268"/>
    </source>
</evidence>
<dbReference type="Pfam" id="PF01503">
    <property type="entry name" value="PRA-PH"/>
    <property type="match status" value="1"/>
</dbReference>
<accession>A0AAU8NBT9</accession>
<evidence type="ECO:0000256" key="12">
    <source>
        <dbReference type="ARBA" id="ARBA00022840"/>
    </source>
</evidence>
<dbReference type="CDD" id="cd11534">
    <property type="entry name" value="NTP-PPase_HisIE_like"/>
    <property type="match status" value="1"/>
</dbReference>
<dbReference type="GO" id="GO:0000105">
    <property type="term" value="P:L-histidine biosynthetic process"/>
    <property type="evidence" value="ECO:0007669"/>
    <property type="project" value="UniProtKB-UniRule"/>
</dbReference>
<evidence type="ECO:0000256" key="9">
    <source>
        <dbReference type="ARBA" id="ARBA00022605"/>
    </source>
</evidence>
<dbReference type="Gene3D" id="3.10.20.810">
    <property type="entry name" value="Phosphoribosyl-AMP cyclohydrolase"/>
    <property type="match status" value="1"/>
</dbReference>
<comment type="subcellular location">
    <subcellularLocation>
        <location evidence="3 15">Cytoplasm</location>
    </subcellularLocation>
</comment>
<dbReference type="Gene3D" id="1.10.287.1080">
    <property type="entry name" value="MazG-like"/>
    <property type="match status" value="1"/>
</dbReference>
<dbReference type="EC" id="3.6.1.31" evidence="15"/>
<dbReference type="GO" id="GO:0004636">
    <property type="term" value="F:phosphoribosyl-ATP diphosphatase activity"/>
    <property type="evidence" value="ECO:0007669"/>
    <property type="project" value="UniProtKB-UniRule"/>
</dbReference>
<evidence type="ECO:0000256" key="6">
    <source>
        <dbReference type="ARBA" id="ARBA00007731"/>
    </source>
</evidence>
<feature type="compositionally biased region" description="Low complexity" evidence="16">
    <location>
        <begin position="135"/>
        <end position="145"/>
    </location>
</feature>
<evidence type="ECO:0000256" key="4">
    <source>
        <dbReference type="ARBA" id="ARBA00005169"/>
    </source>
</evidence>
<dbReference type="HAMAP" id="MF_01019">
    <property type="entry name" value="HisIE"/>
    <property type="match status" value="1"/>
</dbReference>
<feature type="domain" description="Phosphoribosyl-AMP cyclohydrolase" evidence="17">
    <location>
        <begin position="42"/>
        <end position="115"/>
    </location>
</feature>
<keyword evidence="9 15" id="KW-0028">Amino-acid biosynthesis</keyword>
<feature type="region of interest" description="Phosphoribosyl-ATP pyrophosphohydrolase" evidence="15">
    <location>
        <begin position="155"/>
        <end position="248"/>
    </location>
</feature>
<evidence type="ECO:0000256" key="3">
    <source>
        <dbReference type="ARBA" id="ARBA00004496"/>
    </source>
</evidence>
<evidence type="ECO:0000256" key="1">
    <source>
        <dbReference type="ARBA" id="ARBA00000024"/>
    </source>
</evidence>
<keyword evidence="11 15" id="KW-0378">Hydrolase</keyword>
<dbReference type="FunFam" id="3.10.20.810:FF:000001">
    <property type="entry name" value="Histidine biosynthesis bifunctional protein HisIE"/>
    <property type="match status" value="1"/>
</dbReference>
<dbReference type="InterPro" id="IPR038019">
    <property type="entry name" value="PRib_AMP_CycHydrolase_sf"/>
</dbReference>
<comment type="pathway">
    <text evidence="4 15">Amino-acid biosynthesis; L-histidine biosynthesis; L-histidine from 5-phospho-alpha-D-ribose 1-diphosphate: step 3/9.</text>
</comment>
<proteinExistence type="inferred from homology"/>
<evidence type="ECO:0000256" key="5">
    <source>
        <dbReference type="ARBA" id="ARBA00005204"/>
    </source>
</evidence>
<evidence type="ECO:0000256" key="7">
    <source>
        <dbReference type="ARBA" id="ARBA00008299"/>
    </source>
</evidence>
<keyword evidence="12 15" id="KW-0067">ATP-binding</keyword>
<dbReference type="EMBL" id="CP159992">
    <property type="protein sequence ID" value="XCP94428.1"/>
    <property type="molecule type" value="Genomic_DNA"/>
</dbReference>
<protein>
    <recommendedName>
        <fullName evidence="15">Histidine biosynthesis bifunctional protein HisIE</fullName>
    </recommendedName>
    <domain>
        <recommendedName>
            <fullName evidence="15">Phosphoribosyl-AMP cyclohydrolase</fullName>
            <shortName evidence="15">PRA-CH</shortName>
            <ecNumber evidence="15">3.5.4.19</ecNumber>
        </recommendedName>
    </domain>
    <domain>
        <recommendedName>
            <fullName evidence="15">Phosphoribosyl-ATP pyrophosphatase</fullName>
            <shortName evidence="15">PRA-PH</shortName>
            <ecNumber evidence="15">3.6.1.31</ecNumber>
        </recommendedName>
    </domain>
</protein>
<evidence type="ECO:0000256" key="15">
    <source>
        <dbReference type="HAMAP-Rule" id="MF_01019"/>
    </source>
</evidence>
<evidence type="ECO:0000256" key="2">
    <source>
        <dbReference type="ARBA" id="ARBA00001460"/>
    </source>
</evidence>
<dbReference type="PANTHER" id="PTHR42945">
    <property type="entry name" value="HISTIDINE BIOSYNTHESIS BIFUNCTIONAL PROTEIN"/>
    <property type="match status" value="1"/>
</dbReference>
<feature type="region of interest" description="Phosphoribosyl-AMP cyclohydrolase" evidence="15">
    <location>
        <begin position="1"/>
        <end position="154"/>
    </location>
</feature>
<dbReference type="InterPro" id="IPR021130">
    <property type="entry name" value="PRib-ATP_PPHydrolase-like"/>
</dbReference>
<dbReference type="FunFam" id="1.10.287.1080:FF:000002">
    <property type="entry name" value="Histidine biosynthesis bifunctional protein HisIE"/>
    <property type="match status" value="1"/>
</dbReference>
<dbReference type="GO" id="GO:0005737">
    <property type="term" value="C:cytoplasm"/>
    <property type="evidence" value="ECO:0007669"/>
    <property type="project" value="UniProtKB-SubCell"/>
</dbReference>
<dbReference type="InterPro" id="IPR023019">
    <property type="entry name" value="His_synth_HisIE"/>
</dbReference>
<gene>
    <name evidence="15 18" type="primary">hisIE</name>
    <name evidence="15" type="synonym">hisI</name>
    <name evidence="18" type="ORF">ABXS70_25385</name>
</gene>
<evidence type="ECO:0000256" key="16">
    <source>
        <dbReference type="SAM" id="MobiDB-lite"/>
    </source>
</evidence>
<organism evidence="18">
    <name type="scientific">Paenibacillus sp. AN1007</name>
    <dbReference type="NCBI Taxonomy" id="3151385"/>
    <lineage>
        <taxon>Bacteria</taxon>
        <taxon>Bacillati</taxon>
        <taxon>Bacillota</taxon>
        <taxon>Bacilli</taxon>
        <taxon>Bacillales</taxon>
        <taxon>Paenibacillaceae</taxon>
        <taxon>Paenibacillus</taxon>
    </lineage>
</organism>
<evidence type="ECO:0000313" key="18">
    <source>
        <dbReference type="EMBL" id="XCP94428.1"/>
    </source>
</evidence>
<dbReference type="InterPro" id="IPR002496">
    <property type="entry name" value="PRib_AMP_CycHydrolase_dom"/>
</dbReference>
<reference evidence="18" key="1">
    <citation type="submission" date="2024-05" db="EMBL/GenBank/DDBJ databases">
        <title>Draft genome assemblies of 36 bacteria isolated from hibernating arctic ground squirrels.</title>
        <authorList>
            <person name="McKee H."/>
            <person name="Mullen L."/>
            <person name="Drown D.M."/>
            <person name="Duddleston K.N."/>
        </authorList>
    </citation>
    <scope>NUCLEOTIDE SEQUENCE</scope>
    <source>
        <strain evidence="18">AN1007</strain>
    </source>
</reference>
<evidence type="ECO:0000256" key="13">
    <source>
        <dbReference type="ARBA" id="ARBA00023102"/>
    </source>
</evidence>
<keyword evidence="8 15" id="KW-0963">Cytoplasm</keyword>
<feature type="region of interest" description="Disordered" evidence="16">
    <location>
        <begin position="123"/>
        <end position="145"/>
    </location>
</feature>
<keyword evidence="13 15" id="KW-0368">Histidine biosynthesis</keyword>
<dbReference type="InterPro" id="IPR026660">
    <property type="entry name" value="PRA-CH"/>
</dbReference>
<comment type="catalytic activity">
    <reaction evidence="2 15">
        <text>1-(5-phospho-beta-D-ribosyl)-ATP + H2O = 1-(5-phospho-beta-D-ribosyl)-5'-AMP + diphosphate + H(+)</text>
        <dbReference type="Rhea" id="RHEA:22828"/>
        <dbReference type="ChEBI" id="CHEBI:15377"/>
        <dbReference type="ChEBI" id="CHEBI:15378"/>
        <dbReference type="ChEBI" id="CHEBI:33019"/>
        <dbReference type="ChEBI" id="CHEBI:59457"/>
        <dbReference type="ChEBI" id="CHEBI:73183"/>
        <dbReference type="EC" id="3.6.1.31"/>
    </reaction>
</comment>
<dbReference type="AlphaFoldDB" id="A0AAU8NBT9"/>
<dbReference type="RefSeq" id="WP_342553682.1">
    <property type="nucleotide sequence ID" value="NZ_CP159992.1"/>
</dbReference>
<dbReference type="NCBIfam" id="NF002747">
    <property type="entry name" value="PRK02759.1"/>
    <property type="match status" value="1"/>
</dbReference>
<comment type="catalytic activity">
    <reaction evidence="1 15">
        <text>1-(5-phospho-beta-D-ribosyl)-5'-AMP + H2O = 1-(5-phospho-beta-D-ribosyl)-5-[(5-phospho-beta-D-ribosylamino)methylideneamino]imidazole-4-carboxamide</text>
        <dbReference type="Rhea" id="RHEA:20049"/>
        <dbReference type="ChEBI" id="CHEBI:15377"/>
        <dbReference type="ChEBI" id="CHEBI:58435"/>
        <dbReference type="ChEBI" id="CHEBI:59457"/>
        <dbReference type="EC" id="3.5.4.19"/>
    </reaction>
</comment>
<dbReference type="HAMAP" id="MF_01020">
    <property type="entry name" value="HisE"/>
    <property type="match status" value="1"/>
</dbReference>
<dbReference type="GO" id="GO:0004635">
    <property type="term" value="F:phosphoribosyl-AMP cyclohydrolase activity"/>
    <property type="evidence" value="ECO:0007669"/>
    <property type="project" value="UniProtKB-UniRule"/>
</dbReference>
<dbReference type="Pfam" id="PF01502">
    <property type="entry name" value="PRA-CH"/>
    <property type="match status" value="1"/>
</dbReference>
<comment type="pathway">
    <text evidence="5 15">Amino-acid biosynthesis; L-histidine biosynthesis; L-histidine from 5-phospho-alpha-D-ribose 1-diphosphate: step 2/9.</text>
</comment>
<comment type="similarity">
    <text evidence="6 15">In the C-terminal section; belongs to the PRA-PH family.</text>
</comment>
<keyword evidence="10 15" id="KW-0547">Nucleotide-binding</keyword>
<dbReference type="GO" id="GO:0005524">
    <property type="term" value="F:ATP binding"/>
    <property type="evidence" value="ECO:0007669"/>
    <property type="project" value="UniProtKB-KW"/>
</dbReference>
<keyword evidence="14 15" id="KW-0511">Multifunctional enzyme</keyword>
<dbReference type="NCBIfam" id="TIGR03188">
    <property type="entry name" value="histidine_hisI"/>
    <property type="match status" value="1"/>
</dbReference>
<evidence type="ECO:0000259" key="17">
    <source>
        <dbReference type="Pfam" id="PF01502"/>
    </source>
</evidence>
<dbReference type="SUPFAM" id="SSF141734">
    <property type="entry name" value="HisI-like"/>
    <property type="match status" value="1"/>
</dbReference>
<evidence type="ECO:0000256" key="10">
    <source>
        <dbReference type="ARBA" id="ARBA00022741"/>
    </source>
</evidence>
<dbReference type="PANTHER" id="PTHR42945:SF9">
    <property type="entry name" value="HISTIDINE BIOSYNTHESIS BIFUNCTIONAL PROTEIN HISIE"/>
    <property type="match status" value="1"/>
</dbReference>
<name>A0AAU8NBT9_9BACL</name>